<dbReference type="Proteomes" id="UP000291084">
    <property type="component" value="Chromosome 1"/>
</dbReference>
<dbReference type="PANTHER" id="PTHR33067">
    <property type="entry name" value="RNA-DIRECTED DNA POLYMERASE-RELATED"/>
    <property type="match status" value="1"/>
</dbReference>
<protein>
    <recommendedName>
        <fullName evidence="3">Reverse transcriptase domain-containing protein</fullName>
    </recommendedName>
</protein>
<gene>
    <name evidence="1" type="primary">Vigan.01G152900</name>
    <name evidence="1" type="ORF">VIGAN_01152900</name>
</gene>
<dbReference type="AlphaFoldDB" id="A0A0S3R049"/>
<sequence length="105" mass="12196">MTLQLADRSIKHPCGIIEDGLVKVDKFTFLMDFVILDMEEDTKVPLILGRPFMKTAKVIIDVDDGHLRVRLHDETVTFNVVEAMEHPGDKSSCFRVKFWMKCWEQ</sequence>
<name>A0A0S3R049_PHAAN</name>
<dbReference type="PANTHER" id="PTHR33067:SF35">
    <property type="entry name" value="ASPARTIC PEPTIDASE DDI1-TYPE DOMAIN-CONTAINING PROTEIN"/>
    <property type="match status" value="1"/>
</dbReference>
<dbReference type="EMBL" id="AP015034">
    <property type="protein sequence ID" value="BAT73954.1"/>
    <property type="molecule type" value="Genomic_DNA"/>
</dbReference>
<dbReference type="Gene3D" id="2.40.70.10">
    <property type="entry name" value="Acid Proteases"/>
    <property type="match status" value="1"/>
</dbReference>
<evidence type="ECO:0000313" key="2">
    <source>
        <dbReference type="Proteomes" id="UP000291084"/>
    </source>
</evidence>
<proteinExistence type="predicted"/>
<dbReference type="InterPro" id="IPR021109">
    <property type="entry name" value="Peptidase_aspartic_dom_sf"/>
</dbReference>
<keyword evidence="2" id="KW-1185">Reference proteome</keyword>
<evidence type="ECO:0008006" key="3">
    <source>
        <dbReference type="Google" id="ProtNLM"/>
    </source>
</evidence>
<dbReference type="OrthoDB" id="1744168at2759"/>
<accession>A0A0S3R049</accession>
<reference evidence="1 2" key="1">
    <citation type="journal article" date="2015" name="Sci. Rep.">
        <title>The power of single molecule real-time sequencing technology in the de novo assembly of a eukaryotic genome.</title>
        <authorList>
            <person name="Sakai H."/>
            <person name="Naito K."/>
            <person name="Ogiso-Tanaka E."/>
            <person name="Takahashi Y."/>
            <person name="Iseki K."/>
            <person name="Muto C."/>
            <person name="Satou K."/>
            <person name="Teruya K."/>
            <person name="Shiroma A."/>
            <person name="Shimoji M."/>
            <person name="Hirano T."/>
            <person name="Itoh T."/>
            <person name="Kaga A."/>
            <person name="Tomooka N."/>
        </authorList>
    </citation>
    <scope>NUCLEOTIDE SEQUENCE [LARGE SCALE GENOMIC DNA]</scope>
    <source>
        <strain evidence="2">cv. Shumari</strain>
    </source>
</reference>
<organism evidence="1 2">
    <name type="scientific">Vigna angularis var. angularis</name>
    <dbReference type="NCBI Taxonomy" id="157739"/>
    <lineage>
        <taxon>Eukaryota</taxon>
        <taxon>Viridiplantae</taxon>
        <taxon>Streptophyta</taxon>
        <taxon>Embryophyta</taxon>
        <taxon>Tracheophyta</taxon>
        <taxon>Spermatophyta</taxon>
        <taxon>Magnoliopsida</taxon>
        <taxon>eudicotyledons</taxon>
        <taxon>Gunneridae</taxon>
        <taxon>Pentapetalae</taxon>
        <taxon>rosids</taxon>
        <taxon>fabids</taxon>
        <taxon>Fabales</taxon>
        <taxon>Fabaceae</taxon>
        <taxon>Papilionoideae</taxon>
        <taxon>50 kb inversion clade</taxon>
        <taxon>NPAAA clade</taxon>
        <taxon>indigoferoid/millettioid clade</taxon>
        <taxon>Phaseoleae</taxon>
        <taxon>Vigna</taxon>
    </lineage>
</organism>
<evidence type="ECO:0000313" key="1">
    <source>
        <dbReference type="EMBL" id="BAT73954.1"/>
    </source>
</evidence>